<reference evidence="3" key="1">
    <citation type="submission" date="2016-01" db="EMBL/GenBank/DDBJ databases">
        <authorList>
            <person name="Mitreva M."/>
            <person name="Pepin K.H."/>
            <person name="Mihindukulasuriya K.A."/>
            <person name="Fulton R."/>
            <person name="Fronick C."/>
            <person name="O'Laughlin M."/>
            <person name="Miner T."/>
            <person name="Herter B."/>
            <person name="Rosa B.A."/>
            <person name="Cordes M."/>
            <person name="Tomlinson C."/>
            <person name="Wollam A."/>
            <person name="Palsikar V.B."/>
            <person name="Mardis E.R."/>
            <person name="Wilson R.K."/>
        </authorList>
    </citation>
    <scope>NUCLEOTIDE SEQUENCE [LARGE SCALE GENOMIC DNA]</scope>
    <source>
        <strain evidence="3">DNF00729</strain>
    </source>
</reference>
<name>A0A134AE13_9FIRM</name>
<dbReference type="InterPro" id="IPR021354">
    <property type="entry name" value="DUF2975"/>
</dbReference>
<dbReference type="RefSeq" id="WP_068368380.1">
    <property type="nucleotide sequence ID" value="NZ_KQ960180.1"/>
</dbReference>
<proteinExistence type="predicted"/>
<feature type="transmembrane region" description="Helical" evidence="1">
    <location>
        <begin position="105"/>
        <end position="122"/>
    </location>
</feature>
<gene>
    <name evidence="2" type="ORF">HMPREF1863_01229</name>
</gene>
<dbReference type="Pfam" id="PF11188">
    <property type="entry name" value="DUF2975"/>
    <property type="match status" value="1"/>
</dbReference>
<protein>
    <recommendedName>
        <fullName evidence="4">DUF2975 domain-containing protein</fullName>
    </recommendedName>
</protein>
<dbReference type="EMBL" id="LSDG01000038">
    <property type="protein sequence ID" value="KXB65894.1"/>
    <property type="molecule type" value="Genomic_DNA"/>
</dbReference>
<feature type="transmembrane region" description="Helical" evidence="1">
    <location>
        <begin position="15"/>
        <end position="37"/>
    </location>
</feature>
<organism evidence="2 3">
    <name type="scientific">Aedoeadaptatus coxii</name>
    <dbReference type="NCBI Taxonomy" id="755172"/>
    <lineage>
        <taxon>Bacteria</taxon>
        <taxon>Bacillati</taxon>
        <taxon>Bacillota</taxon>
        <taxon>Tissierellia</taxon>
        <taxon>Tissierellales</taxon>
        <taxon>Peptoniphilaceae</taxon>
        <taxon>Aedoeadaptatus</taxon>
    </lineage>
</organism>
<keyword evidence="1" id="KW-0472">Membrane</keyword>
<dbReference type="PATRIC" id="fig|755172.3.peg.1194"/>
<accession>A0A134AE13</accession>
<evidence type="ECO:0008006" key="4">
    <source>
        <dbReference type="Google" id="ProtNLM"/>
    </source>
</evidence>
<sequence>MKSFIFKIAIILSKILRYISYLGAGFTLLGSILTLIFKDDVIHLVESQQFNLQEVSLSFIIYSCLSAVMIFIVAGFSLDKFEKILVNLEKKDYFSDLNSKYSKNILIAILILTICQIISKLVFNYFKVDNVSGVFNLTIKDYLTNIILMVIAFSSMMIFNSGKSLKEDSESII</sequence>
<dbReference type="OrthoDB" id="1690540at2"/>
<dbReference type="STRING" id="755172.HMPREF1863_01229"/>
<feature type="transmembrane region" description="Helical" evidence="1">
    <location>
        <begin position="57"/>
        <end position="78"/>
    </location>
</feature>
<keyword evidence="1" id="KW-1133">Transmembrane helix</keyword>
<comment type="caution">
    <text evidence="2">The sequence shown here is derived from an EMBL/GenBank/DDBJ whole genome shotgun (WGS) entry which is preliminary data.</text>
</comment>
<feature type="transmembrane region" description="Helical" evidence="1">
    <location>
        <begin position="142"/>
        <end position="159"/>
    </location>
</feature>
<dbReference type="Proteomes" id="UP000070442">
    <property type="component" value="Unassembled WGS sequence"/>
</dbReference>
<evidence type="ECO:0000313" key="3">
    <source>
        <dbReference type="Proteomes" id="UP000070442"/>
    </source>
</evidence>
<keyword evidence="1" id="KW-0812">Transmembrane</keyword>
<evidence type="ECO:0000313" key="2">
    <source>
        <dbReference type="EMBL" id="KXB65894.1"/>
    </source>
</evidence>
<dbReference type="AlphaFoldDB" id="A0A134AE13"/>
<keyword evidence="3" id="KW-1185">Reference proteome</keyword>
<evidence type="ECO:0000256" key="1">
    <source>
        <dbReference type="SAM" id="Phobius"/>
    </source>
</evidence>